<gene>
    <name evidence="1" type="ORF">HDA32_005819</name>
</gene>
<reference evidence="1 2" key="1">
    <citation type="submission" date="2020-07" db="EMBL/GenBank/DDBJ databases">
        <title>Sequencing the genomes of 1000 actinobacteria strains.</title>
        <authorList>
            <person name="Klenk H.-P."/>
        </authorList>
    </citation>
    <scope>NUCLEOTIDE SEQUENCE [LARGE SCALE GENOMIC DNA]</scope>
    <source>
        <strain evidence="1 2">CXB654</strain>
    </source>
</reference>
<dbReference type="RefSeq" id="WP_179646143.1">
    <property type="nucleotide sequence ID" value="NZ_BAAAYY010000045.1"/>
</dbReference>
<comment type="caution">
    <text evidence="1">The sequence shown here is derived from an EMBL/GenBank/DDBJ whole genome shotgun (WGS) entry which is preliminary data.</text>
</comment>
<protein>
    <submittedName>
        <fullName evidence="1">Uncharacterized protein</fullName>
    </submittedName>
</protein>
<keyword evidence="2" id="KW-1185">Reference proteome</keyword>
<evidence type="ECO:0000313" key="2">
    <source>
        <dbReference type="Proteomes" id="UP000589036"/>
    </source>
</evidence>
<dbReference type="Proteomes" id="UP000589036">
    <property type="component" value="Unassembled WGS sequence"/>
</dbReference>
<accession>A0A852U3C6</accession>
<proteinExistence type="predicted"/>
<organism evidence="1 2">
    <name type="scientific">Spinactinospora alkalitolerans</name>
    <dbReference type="NCBI Taxonomy" id="687207"/>
    <lineage>
        <taxon>Bacteria</taxon>
        <taxon>Bacillati</taxon>
        <taxon>Actinomycetota</taxon>
        <taxon>Actinomycetes</taxon>
        <taxon>Streptosporangiales</taxon>
        <taxon>Nocardiopsidaceae</taxon>
        <taxon>Spinactinospora</taxon>
    </lineage>
</organism>
<name>A0A852U3C6_9ACTN</name>
<dbReference type="AlphaFoldDB" id="A0A852U3C6"/>
<dbReference type="EMBL" id="JACCCC010000001">
    <property type="protein sequence ID" value="NYE50699.1"/>
    <property type="molecule type" value="Genomic_DNA"/>
</dbReference>
<evidence type="ECO:0000313" key="1">
    <source>
        <dbReference type="EMBL" id="NYE50699.1"/>
    </source>
</evidence>
<sequence>MSPRWAELTRGAIALPLAPAPQNLPGFPTLMAHAREYHRTPPRPQTWRDPVRGDVLHCPCEPGAGAPVPGRYCSSAQRLLMAGRRCGHCGEVIETGPLVFIGIIGRPATIAPPLHTACARAAVRVFPRLLSVPNAVVTEAADYALYERRLTALDDGRARYTYPRIDLDGNAERGVLDLLVVVPDTRNSIPVAHWHSDAVTAADAHGRSAGTEVAKR</sequence>